<evidence type="ECO:0000256" key="3">
    <source>
        <dbReference type="ARBA" id="ARBA00005641"/>
    </source>
</evidence>
<name>A0A9P6DL32_PLEER</name>
<protein>
    <recommendedName>
        <fullName evidence="4">mannan endo-1,4-beta-mannosidase</fullName>
        <ecNumber evidence="4">3.2.1.78</ecNumber>
    </recommendedName>
</protein>
<dbReference type="InterPro" id="IPR001547">
    <property type="entry name" value="Glyco_hydro_5"/>
</dbReference>
<dbReference type="Gene3D" id="3.20.20.80">
    <property type="entry name" value="Glycosidases"/>
    <property type="match status" value="1"/>
</dbReference>
<dbReference type="OrthoDB" id="406631at2759"/>
<keyword evidence="6" id="KW-0732">Signal</keyword>
<dbReference type="EMBL" id="MU154522">
    <property type="protein sequence ID" value="KAF9501745.1"/>
    <property type="molecule type" value="Genomic_DNA"/>
</dbReference>
<dbReference type="GO" id="GO:0005576">
    <property type="term" value="C:extracellular region"/>
    <property type="evidence" value="ECO:0007669"/>
    <property type="project" value="UniProtKB-SubCell"/>
</dbReference>
<evidence type="ECO:0000313" key="11">
    <source>
        <dbReference type="Proteomes" id="UP000807025"/>
    </source>
</evidence>
<dbReference type="InterPro" id="IPR017853">
    <property type="entry name" value="GH"/>
</dbReference>
<dbReference type="Pfam" id="PF26410">
    <property type="entry name" value="GH5_mannosidase"/>
    <property type="match status" value="1"/>
</dbReference>
<evidence type="ECO:0000313" key="10">
    <source>
        <dbReference type="EMBL" id="KAF9501745.1"/>
    </source>
</evidence>
<evidence type="ECO:0000256" key="6">
    <source>
        <dbReference type="ARBA" id="ARBA00022729"/>
    </source>
</evidence>
<reference evidence="10" key="1">
    <citation type="submission" date="2020-11" db="EMBL/GenBank/DDBJ databases">
        <authorList>
            <consortium name="DOE Joint Genome Institute"/>
            <person name="Ahrendt S."/>
            <person name="Riley R."/>
            <person name="Andreopoulos W."/>
            <person name="Labutti K."/>
            <person name="Pangilinan J."/>
            <person name="Ruiz-Duenas F.J."/>
            <person name="Barrasa J.M."/>
            <person name="Sanchez-Garcia M."/>
            <person name="Camarero S."/>
            <person name="Miyauchi S."/>
            <person name="Serrano A."/>
            <person name="Linde D."/>
            <person name="Babiker R."/>
            <person name="Drula E."/>
            <person name="Ayuso-Fernandez I."/>
            <person name="Pacheco R."/>
            <person name="Padilla G."/>
            <person name="Ferreira P."/>
            <person name="Barriuso J."/>
            <person name="Kellner H."/>
            <person name="Castanera R."/>
            <person name="Alfaro M."/>
            <person name="Ramirez L."/>
            <person name="Pisabarro A.G."/>
            <person name="Kuo A."/>
            <person name="Tritt A."/>
            <person name="Lipzen A."/>
            <person name="He G."/>
            <person name="Yan M."/>
            <person name="Ng V."/>
            <person name="Cullen D."/>
            <person name="Martin F."/>
            <person name="Rosso M.-N."/>
            <person name="Henrissat B."/>
            <person name="Hibbett D."/>
            <person name="Martinez A.T."/>
            <person name="Grigoriev I.V."/>
        </authorList>
    </citation>
    <scope>NUCLEOTIDE SEQUENCE</scope>
    <source>
        <strain evidence="10">ATCC 90797</strain>
    </source>
</reference>
<comment type="subcellular location">
    <subcellularLocation>
        <location evidence="2">Secreted</location>
    </subcellularLocation>
</comment>
<comment type="caution">
    <text evidence="10">The sequence shown here is derived from an EMBL/GenBank/DDBJ whole genome shotgun (WGS) entry which is preliminary data.</text>
</comment>
<accession>A0A9P6DL32</accession>
<dbReference type="EC" id="3.2.1.78" evidence="4"/>
<keyword evidence="8" id="KW-0326">Glycosidase</keyword>
<keyword evidence="11" id="KW-1185">Reference proteome</keyword>
<comment type="catalytic activity">
    <reaction evidence="1">
        <text>Random hydrolysis of (1-&gt;4)-beta-D-mannosidic linkages in mannans, galactomannans and glucomannans.</text>
        <dbReference type="EC" id="3.2.1.78"/>
    </reaction>
</comment>
<evidence type="ECO:0000259" key="9">
    <source>
        <dbReference type="Pfam" id="PF26410"/>
    </source>
</evidence>
<sequence length="223" mass="24608">MSTSNKSRVPPTTISSTQTLRLLRYTKTTSRRLSAAMRTNRPFWHGNWPTNPDAEAADPWATDISAFIKSIDPNHLIALGDEGFFNRPGSPTYPYQGSEGIDFDANLQVSTLDFGTTHAYLDHWGTGADALAWGSRWITDHATSSSLYNKPVILEEFGMLEDKATIYAACDTIETSAFSGDLIWQAGSRYSWGDTHNDGYAIYPGDTVYDLMASHAATLKARP</sequence>
<evidence type="ECO:0000256" key="8">
    <source>
        <dbReference type="ARBA" id="ARBA00023295"/>
    </source>
</evidence>
<organism evidence="10 11">
    <name type="scientific">Pleurotus eryngii</name>
    <name type="common">Boletus of the steppes</name>
    <dbReference type="NCBI Taxonomy" id="5323"/>
    <lineage>
        <taxon>Eukaryota</taxon>
        <taxon>Fungi</taxon>
        <taxon>Dikarya</taxon>
        <taxon>Basidiomycota</taxon>
        <taxon>Agaricomycotina</taxon>
        <taxon>Agaricomycetes</taxon>
        <taxon>Agaricomycetidae</taxon>
        <taxon>Agaricales</taxon>
        <taxon>Pleurotineae</taxon>
        <taxon>Pleurotaceae</taxon>
        <taxon>Pleurotus</taxon>
    </lineage>
</organism>
<dbReference type="AlphaFoldDB" id="A0A9P6DL32"/>
<gene>
    <name evidence="10" type="ORF">BDN71DRAFT_481723</name>
</gene>
<keyword evidence="7 10" id="KW-0378">Hydrolase</keyword>
<proteinExistence type="inferred from homology"/>
<keyword evidence="5" id="KW-0964">Secreted</keyword>
<dbReference type="Proteomes" id="UP000807025">
    <property type="component" value="Unassembled WGS sequence"/>
</dbReference>
<evidence type="ECO:0000256" key="4">
    <source>
        <dbReference type="ARBA" id="ARBA00012706"/>
    </source>
</evidence>
<evidence type="ECO:0000256" key="1">
    <source>
        <dbReference type="ARBA" id="ARBA00001678"/>
    </source>
</evidence>
<dbReference type="GO" id="GO:0016985">
    <property type="term" value="F:mannan endo-1,4-beta-mannosidase activity"/>
    <property type="evidence" value="ECO:0007669"/>
    <property type="project" value="UniProtKB-EC"/>
</dbReference>
<dbReference type="InterPro" id="IPR045053">
    <property type="entry name" value="MAN-like"/>
</dbReference>
<evidence type="ECO:0000256" key="2">
    <source>
        <dbReference type="ARBA" id="ARBA00004613"/>
    </source>
</evidence>
<feature type="domain" description="Glycoside hydrolase family 5" evidence="9">
    <location>
        <begin position="53"/>
        <end position="182"/>
    </location>
</feature>
<dbReference type="PANTHER" id="PTHR31451:SF39">
    <property type="entry name" value="MANNAN ENDO-1,4-BETA-MANNOSIDASE 1"/>
    <property type="match status" value="1"/>
</dbReference>
<comment type="similarity">
    <text evidence="3">Belongs to the glycosyl hydrolase 5 (cellulase A) family.</text>
</comment>
<dbReference type="PANTHER" id="PTHR31451">
    <property type="match status" value="1"/>
</dbReference>
<dbReference type="SUPFAM" id="SSF51445">
    <property type="entry name" value="(Trans)glycosidases"/>
    <property type="match status" value="1"/>
</dbReference>
<evidence type="ECO:0000256" key="5">
    <source>
        <dbReference type="ARBA" id="ARBA00022525"/>
    </source>
</evidence>
<evidence type="ECO:0000256" key="7">
    <source>
        <dbReference type="ARBA" id="ARBA00022801"/>
    </source>
</evidence>